<feature type="compositionally biased region" description="Polar residues" evidence="1">
    <location>
        <begin position="374"/>
        <end position="390"/>
    </location>
</feature>
<gene>
    <name evidence="3" type="ORF">FQA47_009899</name>
</gene>
<dbReference type="GO" id="GO:0032053">
    <property type="term" value="P:ciliary basal body organization"/>
    <property type="evidence" value="ECO:0007669"/>
    <property type="project" value="TreeGrafter"/>
</dbReference>
<sequence length="422" mass="47575">MNIFVFFICMLYFIPTQAEKKDRHMYCESCLKAAQVIEKVLKETPSESRQRVAEKLLAGQLCNELLSYNQDHVSKDKMLSACRDLLGRGFVRLSGCDLRLHASGLKEKGCFLLCRLSRGAWLHGVRFLSGVRMRGRAEMESYEEFCLRSLASLQEEGKLRNKMREPFLSLKAQSAIYFYGRAVLSPLLNAQQHSEMCGYKQKAVQLERDRQNQQRNKLLAQNILDQVHKVSSKEEDKAPVFQSPKIGGYTLVTDSPGLLRHPGFGSQVKEPATSPLNGYRAGEDVAAEKQDKSEDEGDDDEDISLDSLLKRSREYVKKEQQGSKAVRTVSTTPSPEASFLKEERNPVKDTGVEFGFSLHHSPIGAPPIHHQTLYDPNSQKSVSPSKSEQIASPPLEPSVLSFPNRRKPRPAFHGEYPHLIPN</sequence>
<name>A0A834CTL7_ORYME</name>
<proteinExistence type="predicted"/>
<dbReference type="PANTHER" id="PTHR13594:SF3">
    <property type="entry name" value="CENTRIOLAR COILED-COIL PROTEIN OF 110 KDA-LIKE ISOFORM X3"/>
    <property type="match status" value="1"/>
</dbReference>
<feature type="compositionally biased region" description="Basic and acidic residues" evidence="1">
    <location>
        <begin position="308"/>
        <end position="321"/>
    </location>
</feature>
<reference evidence="3" key="1">
    <citation type="journal article" name="BMC Genomics">
        <title>Long-read sequencing and de novo genome assembly of marine medaka (Oryzias melastigma).</title>
        <authorList>
            <person name="Liang P."/>
            <person name="Saqib H.S.A."/>
            <person name="Ni X."/>
            <person name="Shen Y."/>
        </authorList>
    </citation>
    <scope>NUCLEOTIDE SEQUENCE</scope>
    <source>
        <strain evidence="3">Bigg-433</strain>
    </source>
</reference>
<dbReference type="InterPro" id="IPR033207">
    <property type="entry name" value="CCP110"/>
</dbReference>
<comment type="caution">
    <text evidence="3">The sequence shown here is derived from an EMBL/GenBank/DDBJ whole genome shotgun (WGS) entry which is preliminary data.</text>
</comment>
<evidence type="ECO:0000256" key="1">
    <source>
        <dbReference type="SAM" id="MobiDB-lite"/>
    </source>
</evidence>
<dbReference type="EMBL" id="WKFB01000187">
    <property type="protein sequence ID" value="KAF6732476.1"/>
    <property type="molecule type" value="Genomic_DNA"/>
</dbReference>
<dbReference type="GO" id="GO:0005814">
    <property type="term" value="C:centriole"/>
    <property type="evidence" value="ECO:0007669"/>
    <property type="project" value="InterPro"/>
</dbReference>
<feature type="compositionally biased region" description="Basic and acidic residues" evidence="1">
    <location>
        <begin position="281"/>
        <end position="292"/>
    </location>
</feature>
<organism evidence="3 4">
    <name type="scientific">Oryzias melastigma</name>
    <name type="common">Marine medaka</name>
    <dbReference type="NCBI Taxonomy" id="30732"/>
    <lineage>
        <taxon>Eukaryota</taxon>
        <taxon>Metazoa</taxon>
        <taxon>Chordata</taxon>
        <taxon>Craniata</taxon>
        <taxon>Vertebrata</taxon>
        <taxon>Euteleostomi</taxon>
        <taxon>Actinopterygii</taxon>
        <taxon>Neopterygii</taxon>
        <taxon>Teleostei</taxon>
        <taxon>Neoteleostei</taxon>
        <taxon>Acanthomorphata</taxon>
        <taxon>Ovalentaria</taxon>
        <taxon>Atherinomorphae</taxon>
        <taxon>Beloniformes</taxon>
        <taxon>Adrianichthyidae</taxon>
        <taxon>Oryziinae</taxon>
        <taxon>Oryzias</taxon>
    </lineage>
</organism>
<evidence type="ECO:0000313" key="3">
    <source>
        <dbReference type="EMBL" id="KAF6732476.1"/>
    </source>
</evidence>
<dbReference type="AlphaFoldDB" id="A0A834CTL7"/>
<dbReference type="GO" id="GO:1903723">
    <property type="term" value="P:negative regulation of centriole elongation"/>
    <property type="evidence" value="ECO:0007669"/>
    <property type="project" value="TreeGrafter"/>
</dbReference>
<feature type="signal peptide" evidence="2">
    <location>
        <begin position="1"/>
        <end position="18"/>
    </location>
</feature>
<evidence type="ECO:0000313" key="4">
    <source>
        <dbReference type="Proteomes" id="UP000646548"/>
    </source>
</evidence>
<accession>A0A834CTL7</accession>
<protein>
    <submittedName>
        <fullName evidence="3">Centriolar coiled-coil protein of 110 kDa</fullName>
    </submittedName>
</protein>
<dbReference type="Pfam" id="PF16025">
    <property type="entry name" value="CaM_bind"/>
    <property type="match status" value="1"/>
</dbReference>
<evidence type="ECO:0000256" key="2">
    <source>
        <dbReference type="SAM" id="SignalP"/>
    </source>
</evidence>
<dbReference type="Proteomes" id="UP000646548">
    <property type="component" value="Unassembled WGS sequence"/>
</dbReference>
<dbReference type="PANTHER" id="PTHR13594">
    <property type="entry name" value="CENTRIOLAR COILED-COIL PROTEIN OF 110 KDA"/>
    <property type="match status" value="1"/>
</dbReference>
<dbReference type="GO" id="GO:0007099">
    <property type="term" value="P:centriole replication"/>
    <property type="evidence" value="ECO:0007669"/>
    <property type="project" value="InterPro"/>
</dbReference>
<feature type="region of interest" description="Disordered" evidence="1">
    <location>
        <begin position="261"/>
        <end position="422"/>
    </location>
</feature>
<dbReference type="GO" id="GO:0032465">
    <property type="term" value="P:regulation of cytokinesis"/>
    <property type="evidence" value="ECO:0007669"/>
    <property type="project" value="InterPro"/>
</dbReference>
<keyword evidence="2" id="KW-0732">Signal</keyword>
<feature type="compositionally biased region" description="Acidic residues" evidence="1">
    <location>
        <begin position="293"/>
        <end position="304"/>
    </location>
</feature>
<feature type="chain" id="PRO_5032549305" evidence="2">
    <location>
        <begin position="19"/>
        <end position="422"/>
    </location>
</feature>
<feature type="compositionally biased region" description="Basic and acidic residues" evidence="1">
    <location>
        <begin position="339"/>
        <end position="351"/>
    </location>
</feature>